<feature type="region of interest" description="Disordered" evidence="1">
    <location>
        <begin position="39"/>
        <end position="58"/>
    </location>
</feature>
<evidence type="ECO:0000313" key="3">
    <source>
        <dbReference type="Proteomes" id="UP000046392"/>
    </source>
</evidence>
<keyword evidence="2" id="KW-0732">Signal</keyword>
<dbReference type="AlphaFoldDB" id="A0A0N5BGR2"/>
<feature type="signal peptide" evidence="2">
    <location>
        <begin position="1"/>
        <end position="22"/>
    </location>
</feature>
<evidence type="ECO:0000256" key="2">
    <source>
        <dbReference type="SAM" id="SignalP"/>
    </source>
</evidence>
<proteinExistence type="predicted"/>
<dbReference type="Proteomes" id="UP000046392">
    <property type="component" value="Unplaced"/>
</dbReference>
<organism evidence="3 4">
    <name type="scientific">Strongyloides papillosus</name>
    <name type="common">Intestinal threadworm</name>
    <dbReference type="NCBI Taxonomy" id="174720"/>
    <lineage>
        <taxon>Eukaryota</taxon>
        <taxon>Metazoa</taxon>
        <taxon>Ecdysozoa</taxon>
        <taxon>Nematoda</taxon>
        <taxon>Chromadorea</taxon>
        <taxon>Rhabditida</taxon>
        <taxon>Tylenchina</taxon>
        <taxon>Panagrolaimomorpha</taxon>
        <taxon>Strongyloidoidea</taxon>
        <taxon>Strongyloididae</taxon>
        <taxon>Strongyloides</taxon>
    </lineage>
</organism>
<sequence>MLNIKYLIFLVFYLKIFVYCKSEGEAEISEEWECLEGETCTTPSMEDDYKEDDDKKKERDDYSYINLEIDAKEDIRSVVGKLWKPKSEEKETQIEKQQETTTTVPTLSTESPEIPKPNEQERHDLEVTKQTNQILVNIERRFLEQTDKKETGDLESNTQESKLRDSNLQKRDVEESEDIPELDISSTFFQKDIILIREQAAELIQKARLDADKNKVCINGINTVINCEDKHISLANPESCETKKKT</sequence>
<feature type="compositionally biased region" description="Low complexity" evidence="1">
    <location>
        <begin position="99"/>
        <end position="112"/>
    </location>
</feature>
<protein>
    <submittedName>
        <fullName evidence="4">Uncharacterized protein</fullName>
    </submittedName>
</protein>
<name>A0A0N5BGR2_STREA</name>
<feature type="region of interest" description="Disordered" evidence="1">
    <location>
        <begin position="147"/>
        <end position="177"/>
    </location>
</feature>
<feature type="region of interest" description="Disordered" evidence="1">
    <location>
        <begin position="87"/>
        <end position="119"/>
    </location>
</feature>
<dbReference type="WBParaSite" id="SPAL_0000516200.1">
    <property type="protein sequence ID" value="SPAL_0000516200.1"/>
    <property type="gene ID" value="SPAL_0000516200"/>
</dbReference>
<keyword evidence="3" id="KW-1185">Reference proteome</keyword>
<accession>A0A0N5BGR2</accession>
<feature type="compositionally biased region" description="Basic and acidic residues" evidence="1">
    <location>
        <begin position="161"/>
        <end position="173"/>
    </location>
</feature>
<feature type="compositionally biased region" description="Basic and acidic residues" evidence="1">
    <location>
        <begin position="87"/>
        <end position="98"/>
    </location>
</feature>
<evidence type="ECO:0000256" key="1">
    <source>
        <dbReference type="SAM" id="MobiDB-lite"/>
    </source>
</evidence>
<feature type="chain" id="PRO_5005894580" evidence="2">
    <location>
        <begin position="23"/>
        <end position="246"/>
    </location>
</feature>
<evidence type="ECO:0000313" key="4">
    <source>
        <dbReference type="WBParaSite" id="SPAL_0000516200.1"/>
    </source>
</evidence>
<reference evidence="4" key="1">
    <citation type="submission" date="2017-02" db="UniProtKB">
        <authorList>
            <consortium name="WormBaseParasite"/>
        </authorList>
    </citation>
    <scope>IDENTIFICATION</scope>
</reference>